<dbReference type="Pfam" id="PF13174">
    <property type="entry name" value="TPR_6"/>
    <property type="match status" value="1"/>
</dbReference>
<evidence type="ECO:0000313" key="1">
    <source>
        <dbReference type="EMBL" id="PST84684.1"/>
    </source>
</evidence>
<accession>A0A2T3HQF2</accession>
<dbReference type="InterPro" id="IPR011990">
    <property type="entry name" value="TPR-like_helical_dom_sf"/>
</dbReference>
<proteinExistence type="predicted"/>
<dbReference type="Gene3D" id="1.25.40.10">
    <property type="entry name" value="Tetratricopeptide repeat domain"/>
    <property type="match status" value="2"/>
</dbReference>
<dbReference type="AlphaFoldDB" id="A0A2T3HQF2"/>
<evidence type="ECO:0008006" key="3">
    <source>
        <dbReference type="Google" id="ProtNLM"/>
    </source>
</evidence>
<sequence length="603" mass="68379">MAVLLTAGPASAQQGDQALAAEYYRNGDYQKSLALYERLYAAAGSAQSFEGYFNSLLKTKRFDDAEKLLKRKGKDAWSATEYSIALGQIYSESGQNEKAKRVYDDLIAKLPAEETRIRDAANTFYRYEAYDQVIKTLQHGRKVLRNDRLFTNELLSIYRFKKDKYMLAQEYVNALADMPQLRPQAENVLAALFESKEDYQLLASALIAQLQKTPDNETYTQLLIWQYIQQRDYDAALRQLIAFDRRTKAEGQQLLNAAYNFAAEGAYDAAIKAYEYQIVKGRENRYYLPARIELINTRYLKVKRDRQPAAAVEKLAAEYQDILQTYGRTTQTLFALKHLADLQAHYLDRPKQAEETLEAALNIPGVAPAEAGQIKLDLGDVYILSNEPWEAILVYEQVSKQFEGQALGNEARYRSAKLSFYQGNFSYAKSQADVLKNATSQLIANDALNLSLLISDHMQSPADSNALKIYADAELLLFRNLADAGMQKLDSLDIRFPGHNLQDAVLMTKARVLTDKSNFSAAVDIYKKLIASFPESIYADDALFKLAALYEEHLNDREQAKNWYQRLITDAPGSMFVAEARKRFRILRGDLPGQAQERPTPAL</sequence>
<evidence type="ECO:0000313" key="2">
    <source>
        <dbReference type="Proteomes" id="UP000240912"/>
    </source>
</evidence>
<keyword evidence="2" id="KW-1185">Reference proteome</keyword>
<reference evidence="1 2" key="1">
    <citation type="submission" date="2018-03" db="EMBL/GenBank/DDBJ databases">
        <authorList>
            <person name="Keele B.F."/>
        </authorList>
    </citation>
    <scope>NUCLEOTIDE SEQUENCE [LARGE SCALE GENOMIC DNA]</scope>
    <source>
        <strain evidence="1 2">YL28-9</strain>
    </source>
</reference>
<dbReference type="OrthoDB" id="9763354at2"/>
<dbReference type="Proteomes" id="UP000240912">
    <property type="component" value="Unassembled WGS sequence"/>
</dbReference>
<dbReference type="EMBL" id="PYLS01000001">
    <property type="protein sequence ID" value="PST84684.1"/>
    <property type="molecule type" value="Genomic_DNA"/>
</dbReference>
<protein>
    <recommendedName>
        <fullName evidence="3">Tetratricopeptide repeat protein</fullName>
    </recommendedName>
</protein>
<dbReference type="InterPro" id="IPR019734">
    <property type="entry name" value="TPR_rpt"/>
</dbReference>
<name>A0A2T3HQF2_9SPHI</name>
<dbReference type="RefSeq" id="WP_107212695.1">
    <property type="nucleotide sequence ID" value="NZ_KZ686268.1"/>
</dbReference>
<organism evidence="1 2">
    <name type="scientific">Pedobacter yulinensis</name>
    <dbReference type="NCBI Taxonomy" id="2126353"/>
    <lineage>
        <taxon>Bacteria</taxon>
        <taxon>Pseudomonadati</taxon>
        <taxon>Bacteroidota</taxon>
        <taxon>Sphingobacteriia</taxon>
        <taxon>Sphingobacteriales</taxon>
        <taxon>Sphingobacteriaceae</taxon>
        <taxon>Pedobacter</taxon>
    </lineage>
</organism>
<dbReference type="SUPFAM" id="SSF48452">
    <property type="entry name" value="TPR-like"/>
    <property type="match status" value="3"/>
</dbReference>
<gene>
    <name evidence="1" type="ORF">C7T94_00695</name>
</gene>
<comment type="caution">
    <text evidence="1">The sequence shown here is derived from an EMBL/GenBank/DDBJ whole genome shotgun (WGS) entry which is preliminary data.</text>
</comment>